<name>A0A239AVH7_9BACT</name>
<dbReference type="InterPro" id="IPR002295">
    <property type="entry name" value="N4/N6-MTase_EcoPI_Mod-like"/>
</dbReference>
<protein>
    <recommendedName>
        <fullName evidence="2">site-specific DNA-methyltransferase (adenine-specific)</fullName>
        <ecNumber evidence="2">2.1.1.72</ecNumber>
    </recommendedName>
</protein>
<dbReference type="InterPro" id="IPR002941">
    <property type="entry name" value="DNA_methylase_N4/N6"/>
</dbReference>
<evidence type="ECO:0000256" key="5">
    <source>
        <dbReference type="ARBA" id="ARBA00022691"/>
    </source>
</evidence>
<feature type="region of interest" description="Disordered" evidence="7">
    <location>
        <begin position="587"/>
        <end position="631"/>
    </location>
</feature>
<dbReference type="EC" id="2.1.1.72" evidence="2"/>
<feature type="region of interest" description="Disordered" evidence="7">
    <location>
        <begin position="234"/>
        <end position="255"/>
    </location>
</feature>
<dbReference type="Proteomes" id="UP000198310">
    <property type="component" value="Unassembled WGS sequence"/>
</dbReference>
<accession>A0A239AVH7</accession>
<feature type="domain" description="DNA methylase N-4/N-6" evidence="8">
    <location>
        <begin position="108"/>
        <end position="397"/>
    </location>
</feature>
<dbReference type="GO" id="GO:0032259">
    <property type="term" value="P:methylation"/>
    <property type="evidence" value="ECO:0007669"/>
    <property type="project" value="UniProtKB-KW"/>
</dbReference>
<feature type="compositionally biased region" description="Basic and acidic residues" evidence="7">
    <location>
        <begin position="620"/>
        <end position="631"/>
    </location>
</feature>
<sequence length="631" mass="70732">MPLFQLSYYPALVPNDDLRARLLAHSDFSDADRAALVQLFDQQRRYGLVWEDKPEAVEETLRQFLPVLEEVPARLLAAPDQNAPQHTLIEGDNLHALTVLSYTHAAQIDVIYIDPPYNTGKQDFMYNDRFVDREDGYRHSKWLSFMAKRLKLAKTLLKESGVIFISIDDNEQAQLKLLCDEVFGEENFVANVIWRSADSSNNDSKQFSTDHNHTHVYSKSVGWQPNRLDRTEDNNAHYKNPDNDPNGPWFSGNVSSPNPRKNLQYLIQAPNGFQVEPPANGWRWSKERMDEMIERGEVVFSKDNTRVIKKTYLKDQKGLAPSSIWWDIEETGHNRNAKYELIKLFPDMKTSELFSTPKPVKLMNKILKLAAGPDATVLDFFAGSGTTLHATMALNAEDGGTRRCILVTNNENNICEQVTYERNRRVIQGYTTPKGVAVSGLANNSLRYYRCVAPVPRTPTLRHKRELVRRATDLLCLKENCYQPLPGTPDDGSFRAFGSDSATTVIVYDDLAVEAAAAFVATLPVPAHAPADQPWCAVYVFAPGSYAYQEEFAPVAARVRLSALPEALYRAWQHLLPQEGIMRSIEETPSEPQAAAPVAASAPAPRPTAPVAVAAAEATPKTDKRGNLTLF</sequence>
<organism evidence="9 10">
    <name type="scientific">Hymenobacter mucosus</name>
    <dbReference type="NCBI Taxonomy" id="1411120"/>
    <lineage>
        <taxon>Bacteria</taxon>
        <taxon>Pseudomonadati</taxon>
        <taxon>Bacteroidota</taxon>
        <taxon>Cytophagia</taxon>
        <taxon>Cytophagales</taxon>
        <taxon>Hymenobacteraceae</taxon>
        <taxon>Hymenobacter</taxon>
    </lineage>
</organism>
<evidence type="ECO:0000313" key="10">
    <source>
        <dbReference type="Proteomes" id="UP000198310"/>
    </source>
</evidence>
<dbReference type="InterPro" id="IPR002052">
    <property type="entry name" value="DNA_methylase_N6_adenine_CS"/>
</dbReference>
<evidence type="ECO:0000259" key="8">
    <source>
        <dbReference type="Pfam" id="PF01555"/>
    </source>
</evidence>
<keyword evidence="5" id="KW-0949">S-adenosyl-L-methionine</keyword>
<evidence type="ECO:0000256" key="6">
    <source>
        <dbReference type="ARBA" id="ARBA00047942"/>
    </source>
</evidence>
<evidence type="ECO:0000256" key="7">
    <source>
        <dbReference type="SAM" id="MobiDB-lite"/>
    </source>
</evidence>
<evidence type="ECO:0000256" key="1">
    <source>
        <dbReference type="ARBA" id="ARBA00006594"/>
    </source>
</evidence>
<keyword evidence="3 9" id="KW-0489">Methyltransferase</keyword>
<comment type="similarity">
    <text evidence="1">Belongs to the N(4)/N(6)-methyltransferase family.</text>
</comment>
<dbReference type="SUPFAM" id="SSF53335">
    <property type="entry name" value="S-adenosyl-L-methionine-dependent methyltransferases"/>
    <property type="match status" value="1"/>
</dbReference>
<dbReference type="PRINTS" id="PR00506">
    <property type="entry name" value="D21N6MTFRASE"/>
</dbReference>
<dbReference type="GO" id="GO:0009007">
    <property type="term" value="F:site-specific DNA-methyltransferase (adenine-specific) activity"/>
    <property type="evidence" value="ECO:0007669"/>
    <property type="project" value="UniProtKB-EC"/>
</dbReference>
<dbReference type="AlphaFoldDB" id="A0A239AVH7"/>
<keyword evidence="4 9" id="KW-0808">Transferase</keyword>
<evidence type="ECO:0000256" key="4">
    <source>
        <dbReference type="ARBA" id="ARBA00022679"/>
    </source>
</evidence>
<gene>
    <name evidence="9" type="ORF">SAMN06269173_11566</name>
</gene>
<dbReference type="GO" id="GO:0008170">
    <property type="term" value="F:N-methyltransferase activity"/>
    <property type="evidence" value="ECO:0007669"/>
    <property type="project" value="InterPro"/>
</dbReference>
<dbReference type="InterPro" id="IPR029063">
    <property type="entry name" value="SAM-dependent_MTases_sf"/>
</dbReference>
<dbReference type="GO" id="GO:0003677">
    <property type="term" value="F:DNA binding"/>
    <property type="evidence" value="ECO:0007669"/>
    <property type="project" value="InterPro"/>
</dbReference>
<keyword evidence="10" id="KW-1185">Reference proteome</keyword>
<proteinExistence type="inferred from homology"/>
<reference evidence="10" key="1">
    <citation type="submission" date="2017-06" db="EMBL/GenBank/DDBJ databases">
        <authorList>
            <person name="Varghese N."/>
            <person name="Submissions S."/>
        </authorList>
    </citation>
    <scope>NUCLEOTIDE SEQUENCE [LARGE SCALE GENOMIC DNA]</scope>
    <source>
        <strain evidence="10">DSM 28041</strain>
    </source>
</reference>
<dbReference type="Gene3D" id="3.40.50.150">
    <property type="entry name" value="Vaccinia Virus protein VP39"/>
    <property type="match status" value="1"/>
</dbReference>
<evidence type="ECO:0000313" key="9">
    <source>
        <dbReference type="EMBL" id="SNR99519.1"/>
    </source>
</evidence>
<comment type="catalytic activity">
    <reaction evidence="6">
        <text>a 2'-deoxyadenosine in DNA + S-adenosyl-L-methionine = an N(6)-methyl-2'-deoxyadenosine in DNA + S-adenosyl-L-homocysteine + H(+)</text>
        <dbReference type="Rhea" id="RHEA:15197"/>
        <dbReference type="Rhea" id="RHEA-COMP:12418"/>
        <dbReference type="Rhea" id="RHEA-COMP:12419"/>
        <dbReference type="ChEBI" id="CHEBI:15378"/>
        <dbReference type="ChEBI" id="CHEBI:57856"/>
        <dbReference type="ChEBI" id="CHEBI:59789"/>
        <dbReference type="ChEBI" id="CHEBI:90615"/>
        <dbReference type="ChEBI" id="CHEBI:90616"/>
        <dbReference type="EC" id="2.1.1.72"/>
    </reaction>
</comment>
<dbReference type="Pfam" id="PF01555">
    <property type="entry name" value="N6_N4_Mtase"/>
    <property type="match status" value="1"/>
</dbReference>
<dbReference type="EMBL" id="FZNS01000015">
    <property type="protein sequence ID" value="SNR99519.1"/>
    <property type="molecule type" value="Genomic_DNA"/>
</dbReference>
<dbReference type="PROSITE" id="PS00092">
    <property type="entry name" value="N6_MTASE"/>
    <property type="match status" value="1"/>
</dbReference>
<evidence type="ECO:0000256" key="2">
    <source>
        <dbReference type="ARBA" id="ARBA00011900"/>
    </source>
</evidence>
<feature type="compositionally biased region" description="Low complexity" evidence="7">
    <location>
        <begin position="590"/>
        <end position="619"/>
    </location>
</feature>
<evidence type="ECO:0000256" key="3">
    <source>
        <dbReference type="ARBA" id="ARBA00022603"/>
    </source>
</evidence>